<accession>X1CVX6</accession>
<feature type="coiled-coil region" evidence="1">
    <location>
        <begin position="93"/>
        <end position="182"/>
    </location>
</feature>
<reference evidence="2" key="1">
    <citation type="journal article" date="2014" name="Front. Microbiol.">
        <title>High frequency of phylogenetically diverse reductive dehalogenase-homologous genes in deep subseafloor sedimentary metagenomes.</title>
        <authorList>
            <person name="Kawai M."/>
            <person name="Futagami T."/>
            <person name="Toyoda A."/>
            <person name="Takaki Y."/>
            <person name="Nishi S."/>
            <person name="Hori S."/>
            <person name="Arai W."/>
            <person name="Tsubouchi T."/>
            <person name="Morono Y."/>
            <person name="Uchiyama I."/>
            <person name="Ito T."/>
            <person name="Fujiyama A."/>
            <person name="Inagaki F."/>
            <person name="Takami H."/>
        </authorList>
    </citation>
    <scope>NUCLEOTIDE SEQUENCE</scope>
    <source>
        <strain evidence="2">Expedition CK06-06</strain>
    </source>
</reference>
<comment type="caution">
    <text evidence="2">The sequence shown here is derived from an EMBL/GenBank/DDBJ whole genome shotgun (WGS) entry which is preliminary data.</text>
</comment>
<gene>
    <name evidence="2" type="ORF">S01H4_58051</name>
</gene>
<name>X1CVX6_9ZZZZ</name>
<organism evidence="2">
    <name type="scientific">marine sediment metagenome</name>
    <dbReference type="NCBI Taxonomy" id="412755"/>
    <lineage>
        <taxon>unclassified sequences</taxon>
        <taxon>metagenomes</taxon>
        <taxon>ecological metagenomes</taxon>
    </lineage>
</organism>
<evidence type="ECO:0000313" key="2">
    <source>
        <dbReference type="EMBL" id="GAH11952.1"/>
    </source>
</evidence>
<dbReference type="AlphaFoldDB" id="X1CVX6"/>
<dbReference type="EMBL" id="BART01033866">
    <property type="protein sequence ID" value="GAH11952.1"/>
    <property type="molecule type" value="Genomic_DNA"/>
</dbReference>
<feature type="non-terminal residue" evidence="2">
    <location>
        <position position="223"/>
    </location>
</feature>
<proteinExistence type="predicted"/>
<protein>
    <submittedName>
        <fullName evidence="2">Uncharacterized protein</fullName>
    </submittedName>
</protein>
<keyword evidence="1" id="KW-0175">Coiled coil</keyword>
<sequence length="223" mass="25716">VYTEARKIILDNKFQDLEEKKRNDYIKTLPEETRIKLGDTVKKRFVDGTYQLDELKSDLNIALDQLPKSSAYKNVLSFNDYLSAPVPKAFPEVQEFLKLKNKLDKDIEEVNKRRADGIESPVAVQEIQKLQQQVEEKAKNIVTLENGVMITKDFYDLYSKSINEVKEKYNFIENTSKKLTDLVDKQEGFKLDINWLRKNYDFLDQLGAIVTKTGAASAAGILR</sequence>
<feature type="non-terminal residue" evidence="2">
    <location>
        <position position="1"/>
    </location>
</feature>
<evidence type="ECO:0000256" key="1">
    <source>
        <dbReference type="SAM" id="Coils"/>
    </source>
</evidence>